<feature type="domain" description="Glycosyltransferase family 28 N-terminal" evidence="3">
    <location>
        <begin position="4"/>
        <end position="122"/>
    </location>
</feature>
<dbReference type="CDD" id="cd03784">
    <property type="entry name" value="GT1_Gtf-like"/>
    <property type="match status" value="1"/>
</dbReference>
<dbReference type="Gene3D" id="3.40.50.2000">
    <property type="entry name" value="Glycogen Phosphorylase B"/>
    <property type="match status" value="2"/>
</dbReference>
<evidence type="ECO:0000313" key="5">
    <source>
        <dbReference type="EMBL" id="MDA3630967.1"/>
    </source>
</evidence>
<dbReference type="InterPro" id="IPR010610">
    <property type="entry name" value="EryCIII-like_C"/>
</dbReference>
<feature type="domain" description="Erythromycin biosynthesis protein CIII-like C-terminal" evidence="4">
    <location>
        <begin position="278"/>
        <end position="393"/>
    </location>
</feature>
<dbReference type="InterPro" id="IPR004276">
    <property type="entry name" value="GlycoTrans_28_N"/>
</dbReference>
<dbReference type="InterPro" id="IPR002213">
    <property type="entry name" value="UDP_glucos_trans"/>
</dbReference>
<dbReference type="PANTHER" id="PTHR48050:SF13">
    <property type="entry name" value="STEROL 3-BETA-GLUCOSYLTRANSFERASE UGT80A2"/>
    <property type="match status" value="1"/>
</dbReference>
<comment type="pathway">
    <text evidence="1">Antibiotic biosynthesis; vancomycin biosynthesis.</text>
</comment>
<dbReference type="Pfam" id="PF06722">
    <property type="entry name" value="EryCIII-like_C"/>
    <property type="match status" value="1"/>
</dbReference>
<keyword evidence="6" id="KW-1185">Reference proteome</keyword>
<reference evidence="5 6" key="1">
    <citation type="submission" date="2022-11" db="EMBL/GenBank/DDBJ databases">
        <title>Draft genome sequence of Saccharopolyspora sp. WRP15-2 isolated from rhizosphere soils of wild rice in Thailand.</title>
        <authorList>
            <person name="Duangmal K."/>
            <person name="Kammanee S."/>
            <person name="Muangham S."/>
        </authorList>
    </citation>
    <scope>NUCLEOTIDE SEQUENCE [LARGE SCALE GENOMIC DNA]</scope>
    <source>
        <strain evidence="5 6">WRP15-2</strain>
    </source>
</reference>
<organism evidence="5 6">
    <name type="scientific">Saccharopolyspora oryzae</name>
    <dbReference type="NCBI Taxonomy" id="2997343"/>
    <lineage>
        <taxon>Bacteria</taxon>
        <taxon>Bacillati</taxon>
        <taxon>Actinomycetota</taxon>
        <taxon>Actinomycetes</taxon>
        <taxon>Pseudonocardiales</taxon>
        <taxon>Pseudonocardiaceae</taxon>
        <taxon>Saccharopolyspora</taxon>
    </lineage>
</organism>
<evidence type="ECO:0000259" key="4">
    <source>
        <dbReference type="Pfam" id="PF06722"/>
    </source>
</evidence>
<accession>A0ABT4VAG3</accession>
<dbReference type="Pfam" id="PF03033">
    <property type="entry name" value="Glyco_transf_28"/>
    <property type="match status" value="1"/>
</dbReference>
<keyword evidence="2" id="KW-0045">Antibiotic biosynthesis</keyword>
<dbReference type="PANTHER" id="PTHR48050">
    <property type="entry name" value="STEROL 3-BETA-GLUCOSYLTRANSFERASE"/>
    <property type="match status" value="1"/>
</dbReference>
<evidence type="ECO:0000256" key="1">
    <source>
        <dbReference type="ARBA" id="ARBA00004660"/>
    </source>
</evidence>
<evidence type="ECO:0000256" key="2">
    <source>
        <dbReference type="ARBA" id="ARBA00023194"/>
    </source>
</evidence>
<gene>
    <name evidence="5" type="ORF">OU415_36465</name>
</gene>
<dbReference type="EMBL" id="JAQGLA010000132">
    <property type="protein sequence ID" value="MDA3630967.1"/>
    <property type="molecule type" value="Genomic_DNA"/>
</dbReference>
<dbReference type="RefSeq" id="WP_270954269.1">
    <property type="nucleotide sequence ID" value="NZ_JAQGLA010000132.1"/>
</dbReference>
<dbReference type="InterPro" id="IPR050426">
    <property type="entry name" value="Glycosyltransferase_28"/>
</dbReference>
<dbReference type="Proteomes" id="UP001210380">
    <property type="component" value="Unassembled WGS sequence"/>
</dbReference>
<dbReference type="SUPFAM" id="SSF53756">
    <property type="entry name" value="UDP-Glycosyltransferase/glycogen phosphorylase"/>
    <property type="match status" value="1"/>
</dbReference>
<sequence length="406" mass="41796">MRLLVVALGSRGDVVPALGLAPALIAAGYEVTIAANPEFGGLVREAGAGFVALPGDARTISSFPRGWRSSPRFLAAQARALTTYLIDAVDAVVDAAPGHHVLLPNLTARFADDVAEGLGIPSIGLYAQPAEPTAAFPPILLHTARDLGGVANRFSARVAMAVATPFHAAARRARAAVGLPARRRAPRLNRVLHGWSPHVLARPVDWRPGLSVAGYWRPRIPPGWAPPAELVDFLDAGEPPVLIGFGSMAAGQDGWLSDVVARAVRGRRAIVQRGWAGLEAAGPDVLVVGDVPHDWLFPRVAAVVHHGGAGTAGAVFSAGVPGVAVPVYADQPLWADRARRLGTGPDPLPFTRLTGSALAARIDAVTTSPGASNFRGAAAELAGRIAADDAVGPVLAALAELPGSPG</sequence>
<name>A0ABT4VAG3_9PSEU</name>
<proteinExistence type="predicted"/>
<evidence type="ECO:0000259" key="3">
    <source>
        <dbReference type="Pfam" id="PF03033"/>
    </source>
</evidence>
<comment type="caution">
    <text evidence="5">The sequence shown here is derived from an EMBL/GenBank/DDBJ whole genome shotgun (WGS) entry which is preliminary data.</text>
</comment>
<protein>
    <submittedName>
        <fullName evidence="5">Glycosyltransferase</fullName>
    </submittedName>
</protein>
<evidence type="ECO:0000313" key="6">
    <source>
        <dbReference type="Proteomes" id="UP001210380"/>
    </source>
</evidence>